<name>A0A9D3YVX7_DREPO</name>
<proteinExistence type="predicted"/>
<comment type="caution">
    <text evidence="1">The sequence shown here is derived from an EMBL/GenBank/DDBJ whole genome shotgun (WGS) entry which is preliminary data.</text>
</comment>
<dbReference type="AlphaFoldDB" id="A0A9D3YVX7"/>
<evidence type="ECO:0000313" key="2">
    <source>
        <dbReference type="Proteomes" id="UP000828390"/>
    </source>
</evidence>
<dbReference type="EMBL" id="JAIWYP010000014">
    <property type="protein sequence ID" value="KAH3708353.1"/>
    <property type="molecule type" value="Genomic_DNA"/>
</dbReference>
<keyword evidence="2" id="KW-1185">Reference proteome</keyword>
<gene>
    <name evidence="1" type="ORF">DPMN_067802</name>
</gene>
<accession>A0A9D3YVX7</accession>
<sequence>MCESVLRHEIPKIIFSRTRAISYTWRSALPECDTRCCRKEYNPFKMLQLSPDVRLLCSRYEVHNVEWCGS</sequence>
<evidence type="ECO:0000313" key="1">
    <source>
        <dbReference type="EMBL" id="KAH3708353.1"/>
    </source>
</evidence>
<dbReference type="Proteomes" id="UP000828390">
    <property type="component" value="Unassembled WGS sequence"/>
</dbReference>
<organism evidence="1 2">
    <name type="scientific">Dreissena polymorpha</name>
    <name type="common">Zebra mussel</name>
    <name type="synonym">Mytilus polymorpha</name>
    <dbReference type="NCBI Taxonomy" id="45954"/>
    <lineage>
        <taxon>Eukaryota</taxon>
        <taxon>Metazoa</taxon>
        <taxon>Spiralia</taxon>
        <taxon>Lophotrochozoa</taxon>
        <taxon>Mollusca</taxon>
        <taxon>Bivalvia</taxon>
        <taxon>Autobranchia</taxon>
        <taxon>Heteroconchia</taxon>
        <taxon>Euheterodonta</taxon>
        <taxon>Imparidentia</taxon>
        <taxon>Neoheterodontei</taxon>
        <taxon>Myida</taxon>
        <taxon>Dreissenoidea</taxon>
        <taxon>Dreissenidae</taxon>
        <taxon>Dreissena</taxon>
    </lineage>
</organism>
<protein>
    <submittedName>
        <fullName evidence="1">Uncharacterized protein</fullName>
    </submittedName>
</protein>
<reference evidence="1" key="1">
    <citation type="journal article" date="2019" name="bioRxiv">
        <title>The Genome of the Zebra Mussel, Dreissena polymorpha: A Resource for Invasive Species Research.</title>
        <authorList>
            <person name="McCartney M.A."/>
            <person name="Auch B."/>
            <person name="Kono T."/>
            <person name="Mallez S."/>
            <person name="Zhang Y."/>
            <person name="Obille A."/>
            <person name="Becker A."/>
            <person name="Abrahante J.E."/>
            <person name="Garbe J."/>
            <person name="Badalamenti J.P."/>
            <person name="Herman A."/>
            <person name="Mangelson H."/>
            <person name="Liachko I."/>
            <person name="Sullivan S."/>
            <person name="Sone E.D."/>
            <person name="Koren S."/>
            <person name="Silverstein K.A.T."/>
            <person name="Beckman K.B."/>
            <person name="Gohl D.M."/>
        </authorList>
    </citation>
    <scope>NUCLEOTIDE SEQUENCE</scope>
    <source>
        <strain evidence="1">Duluth1</strain>
        <tissue evidence="1">Whole animal</tissue>
    </source>
</reference>
<reference evidence="1" key="2">
    <citation type="submission" date="2020-11" db="EMBL/GenBank/DDBJ databases">
        <authorList>
            <person name="McCartney M.A."/>
            <person name="Auch B."/>
            <person name="Kono T."/>
            <person name="Mallez S."/>
            <person name="Becker A."/>
            <person name="Gohl D.M."/>
            <person name="Silverstein K.A.T."/>
            <person name="Koren S."/>
            <person name="Bechman K.B."/>
            <person name="Herman A."/>
            <person name="Abrahante J.E."/>
            <person name="Garbe J."/>
        </authorList>
    </citation>
    <scope>NUCLEOTIDE SEQUENCE</scope>
    <source>
        <strain evidence="1">Duluth1</strain>
        <tissue evidence="1">Whole animal</tissue>
    </source>
</reference>